<dbReference type="SUPFAM" id="SSF52980">
    <property type="entry name" value="Restriction endonuclease-like"/>
    <property type="match status" value="1"/>
</dbReference>
<keyword evidence="2" id="KW-0540">Nuclease</keyword>
<evidence type="ECO:0000259" key="1">
    <source>
        <dbReference type="Pfam" id="PF05685"/>
    </source>
</evidence>
<gene>
    <name evidence="2" type="ORF">ACFPM3_29160</name>
</gene>
<comment type="caution">
    <text evidence="2">The sequence shown here is derived from an EMBL/GenBank/DDBJ whole genome shotgun (WGS) entry which is preliminary data.</text>
</comment>
<keyword evidence="2" id="KW-0255">Endonuclease</keyword>
<dbReference type="RefSeq" id="WP_345689797.1">
    <property type="nucleotide sequence ID" value="NZ_BAABIT010000001.1"/>
</dbReference>
<reference evidence="3" key="1">
    <citation type="journal article" date="2019" name="Int. J. Syst. Evol. Microbiol.">
        <title>The Global Catalogue of Microorganisms (GCM) 10K type strain sequencing project: providing services to taxonomists for standard genome sequencing and annotation.</title>
        <authorList>
            <consortium name="The Broad Institute Genomics Platform"/>
            <consortium name="The Broad Institute Genome Sequencing Center for Infectious Disease"/>
            <person name="Wu L."/>
            <person name="Ma J."/>
        </authorList>
    </citation>
    <scope>NUCLEOTIDE SEQUENCE [LARGE SCALE GENOMIC DNA]</scope>
    <source>
        <strain evidence="3">CGMCC 4.1648</strain>
    </source>
</reference>
<dbReference type="GO" id="GO:0004519">
    <property type="term" value="F:endonuclease activity"/>
    <property type="evidence" value="ECO:0007669"/>
    <property type="project" value="UniProtKB-KW"/>
</dbReference>
<dbReference type="CDD" id="cd06260">
    <property type="entry name" value="DUF820-like"/>
    <property type="match status" value="1"/>
</dbReference>
<keyword evidence="3" id="KW-1185">Reference proteome</keyword>
<name>A0ABV9XNX0_9ACTN</name>
<organism evidence="2 3">
    <name type="scientific">Streptomyces coeruleoprunus</name>
    <dbReference type="NCBI Taxonomy" id="285563"/>
    <lineage>
        <taxon>Bacteria</taxon>
        <taxon>Bacillati</taxon>
        <taxon>Actinomycetota</taxon>
        <taxon>Actinomycetes</taxon>
        <taxon>Kitasatosporales</taxon>
        <taxon>Streptomycetaceae</taxon>
        <taxon>Streptomyces</taxon>
    </lineage>
</organism>
<protein>
    <submittedName>
        <fullName evidence="2">Uma2 family endonuclease</fullName>
    </submittedName>
</protein>
<dbReference type="InterPro" id="IPR012296">
    <property type="entry name" value="Nuclease_put_TT1808"/>
</dbReference>
<accession>A0ABV9XNX0</accession>
<proteinExistence type="predicted"/>
<dbReference type="InterPro" id="IPR008538">
    <property type="entry name" value="Uma2"/>
</dbReference>
<dbReference type="PANTHER" id="PTHR35400">
    <property type="entry name" value="SLR1083 PROTEIN"/>
    <property type="match status" value="1"/>
</dbReference>
<dbReference type="InterPro" id="IPR011335">
    <property type="entry name" value="Restrct_endonuc-II-like"/>
</dbReference>
<dbReference type="Gene3D" id="3.90.1570.10">
    <property type="entry name" value="tt1808, chain A"/>
    <property type="match status" value="1"/>
</dbReference>
<feature type="domain" description="Putative restriction endonuclease" evidence="1">
    <location>
        <begin position="28"/>
        <end position="190"/>
    </location>
</feature>
<dbReference type="EMBL" id="JBHSJD010000024">
    <property type="protein sequence ID" value="MFC5026208.1"/>
    <property type="molecule type" value="Genomic_DNA"/>
</dbReference>
<dbReference type="Proteomes" id="UP001595829">
    <property type="component" value="Unassembled WGS sequence"/>
</dbReference>
<dbReference type="Pfam" id="PF05685">
    <property type="entry name" value="Uma2"/>
    <property type="match status" value="1"/>
</dbReference>
<dbReference type="PANTHER" id="PTHR35400:SF3">
    <property type="entry name" value="SLL1072 PROTEIN"/>
    <property type="match status" value="1"/>
</dbReference>
<evidence type="ECO:0000313" key="2">
    <source>
        <dbReference type="EMBL" id="MFC5026208.1"/>
    </source>
</evidence>
<keyword evidence="2" id="KW-0378">Hydrolase</keyword>
<sequence length="201" mass="21933">MSALTVDPPTAQGHEWDDVVRIWEETDAPEGCKVEIIEGIVTVSPTPTNSHNSIAAKVQRRLYTVIPEDWGIYQTLAVAIPSRLGMFIPDLVVAPESVLDEPGNYIPATATAAELVVEITSKSNATHDRVEKLNGYAAAGVPLYLLIDSWHVGRPTATLYGEPKNATYHVLDVVKFGDRIHLPAPFDLTIDTGEFPVPPLR</sequence>
<evidence type="ECO:0000313" key="3">
    <source>
        <dbReference type="Proteomes" id="UP001595829"/>
    </source>
</evidence>